<proteinExistence type="inferred from homology"/>
<dbReference type="GO" id="GO:0005886">
    <property type="term" value="C:plasma membrane"/>
    <property type="evidence" value="ECO:0007669"/>
    <property type="project" value="UniProtKB-SubCell"/>
</dbReference>
<dbReference type="PANTHER" id="PTHR30193">
    <property type="entry name" value="ABC TRANSPORTER PERMEASE PROTEIN"/>
    <property type="match status" value="1"/>
</dbReference>
<feature type="domain" description="ABC transmembrane type-1" evidence="8">
    <location>
        <begin position="86"/>
        <end position="306"/>
    </location>
</feature>
<dbReference type="InterPro" id="IPR000515">
    <property type="entry name" value="MetI-like"/>
</dbReference>
<keyword evidence="4 7" id="KW-0812">Transmembrane</keyword>
<dbReference type="PROSITE" id="PS50928">
    <property type="entry name" value="ABC_TM1"/>
    <property type="match status" value="1"/>
</dbReference>
<feature type="transmembrane region" description="Helical" evidence="7">
    <location>
        <begin position="124"/>
        <end position="144"/>
    </location>
</feature>
<evidence type="ECO:0000313" key="10">
    <source>
        <dbReference type="Proteomes" id="UP001500420"/>
    </source>
</evidence>
<dbReference type="RefSeq" id="WP_343772745.1">
    <property type="nucleotide sequence ID" value="NZ_BAAADV010000001.1"/>
</dbReference>
<comment type="caution">
    <text evidence="9">The sequence shown here is derived from an EMBL/GenBank/DDBJ whole genome shotgun (WGS) entry which is preliminary data.</text>
</comment>
<sequence length="321" mass="36311">MSLSSDSIDRSWLKDRLPSSEDKAGALVLPGLLAYTGFMLFPLFYLFFLSFTSAQAPEDLINNTWTFIALDNYLNLIQETQFWQSMGITWLFVFCSMTMKIGFSIFVALVLTHERVKGKRYMRAIVIIPLGLPGIFKITIWRSIFSNARFGLANTLYMNTMETLGQSPEPIQWLANRWLAFASYVVTELWLAYPFMVIIIVSALQDVSGELHDAAKVDGAGYLHRFVHVTLPAIKRPVWFASILTAAASFQQFLVPYVFNEGGPARNNELILVYGYREAFVRTPQNMALASAIMFSALIFIAMFMWINVKKGRLADGVQNA</sequence>
<evidence type="ECO:0000259" key="8">
    <source>
        <dbReference type="PROSITE" id="PS50928"/>
    </source>
</evidence>
<name>A0AAV3T733_9EURY</name>
<reference evidence="9 10" key="1">
    <citation type="journal article" date="2019" name="Int. J. Syst. Evol. Microbiol.">
        <title>The Global Catalogue of Microorganisms (GCM) 10K type strain sequencing project: providing services to taxonomists for standard genome sequencing and annotation.</title>
        <authorList>
            <consortium name="The Broad Institute Genomics Platform"/>
            <consortium name="The Broad Institute Genome Sequencing Center for Infectious Disease"/>
            <person name="Wu L."/>
            <person name="Ma J."/>
        </authorList>
    </citation>
    <scope>NUCLEOTIDE SEQUENCE [LARGE SCALE GENOMIC DNA]</scope>
    <source>
        <strain evidence="9 10">JCM 16328</strain>
    </source>
</reference>
<evidence type="ECO:0000313" key="9">
    <source>
        <dbReference type="EMBL" id="GAA0666394.1"/>
    </source>
</evidence>
<gene>
    <name evidence="9" type="ORF">GCM10009020_09530</name>
</gene>
<comment type="similarity">
    <text evidence="7">Belongs to the binding-protein-dependent transport system permease family.</text>
</comment>
<keyword evidence="3" id="KW-1003">Cell membrane</keyword>
<dbReference type="AlphaFoldDB" id="A0AAV3T733"/>
<evidence type="ECO:0000256" key="1">
    <source>
        <dbReference type="ARBA" id="ARBA00004651"/>
    </source>
</evidence>
<evidence type="ECO:0000256" key="3">
    <source>
        <dbReference type="ARBA" id="ARBA00022475"/>
    </source>
</evidence>
<dbReference type="PANTHER" id="PTHR30193:SF37">
    <property type="entry name" value="INNER MEMBRANE ABC TRANSPORTER PERMEASE PROTEIN YCJO"/>
    <property type="match status" value="1"/>
</dbReference>
<evidence type="ECO:0000256" key="4">
    <source>
        <dbReference type="ARBA" id="ARBA00022692"/>
    </source>
</evidence>
<feature type="transmembrane region" description="Helical" evidence="7">
    <location>
        <begin position="88"/>
        <end position="112"/>
    </location>
</feature>
<keyword evidence="5 7" id="KW-1133">Transmembrane helix</keyword>
<accession>A0AAV3T733</accession>
<dbReference type="Gene3D" id="1.10.3720.10">
    <property type="entry name" value="MetI-like"/>
    <property type="match status" value="1"/>
</dbReference>
<dbReference type="InterPro" id="IPR051393">
    <property type="entry name" value="ABC_transporter_permease"/>
</dbReference>
<dbReference type="EMBL" id="BAAADV010000001">
    <property type="protein sequence ID" value="GAA0666394.1"/>
    <property type="molecule type" value="Genomic_DNA"/>
</dbReference>
<evidence type="ECO:0000256" key="7">
    <source>
        <dbReference type="RuleBase" id="RU363032"/>
    </source>
</evidence>
<dbReference type="InterPro" id="IPR035906">
    <property type="entry name" value="MetI-like_sf"/>
</dbReference>
<keyword evidence="6 7" id="KW-0472">Membrane</keyword>
<feature type="transmembrane region" description="Helical" evidence="7">
    <location>
        <begin position="287"/>
        <end position="307"/>
    </location>
</feature>
<dbReference type="SUPFAM" id="SSF161098">
    <property type="entry name" value="MetI-like"/>
    <property type="match status" value="1"/>
</dbReference>
<keyword evidence="2 7" id="KW-0813">Transport</keyword>
<organism evidence="9 10">
    <name type="scientific">Natronoarchaeum mannanilyticum</name>
    <dbReference type="NCBI Taxonomy" id="926360"/>
    <lineage>
        <taxon>Archaea</taxon>
        <taxon>Methanobacteriati</taxon>
        <taxon>Methanobacteriota</taxon>
        <taxon>Stenosarchaea group</taxon>
        <taxon>Halobacteria</taxon>
        <taxon>Halobacteriales</taxon>
        <taxon>Natronoarchaeaceae</taxon>
    </lineage>
</organism>
<evidence type="ECO:0000256" key="5">
    <source>
        <dbReference type="ARBA" id="ARBA00022989"/>
    </source>
</evidence>
<dbReference type="GO" id="GO:0055085">
    <property type="term" value="P:transmembrane transport"/>
    <property type="evidence" value="ECO:0007669"/>
    <property type="project" value="InterPro"/>
</dbReference>
<evidence type="ECO:0000256" key="2">
    <source>
        <dbReference type="ARBA" id="ARBA00022448"/>
    </source>
</evidence>
<feature type="transmembrane region" description="Helical" evidence="7">
    <location>
        <begin position="178"/>
        <end position="204"/>
    </location>
</feature>
<dbReference type="Proteomes" id="UP001500420">
    <property type="component" value="Unassembled WGS sequence"/>
</dbReference>
<keyword evidence="10" id="KW-1185">Reference proteome</keyword>
<evidence type="ECO:0000256" key="6">
    <source>
        <dbReference type="ARBA" id="ARBA00023136"/>
    </source>
</evidence>
<feature type="transmembrane region" description="Helical" evidence="7">
    <location>
        <begin position="24"/>
        <end position="48"/>
    </location>
</feature>
<protein>
    <submittedName>
        <fullName evidence="9">Sugar ABC transporter permease</fullName>
    </submittedName>
</protein>
<dbReference type="Pfam" id="PF00528">
    <property type="entry name" value="BPD_transp_1"/>
    <property type="match status" value="1"/>
</dbReference>
<comment type="subcellular location">
    <subcellularLocation>
        <location evidence="1 7">Cell membrane</location>
        <topology evidence="1 7">Multi-pass membrane protein</topology>
    </subcellularLocation>
</comment>
<dbReference type="CDD" id="cd06261">
    <property type="entry name" value="TM_PBP2"/>
    <property type="match status" value="1"/>
</dbReference>